<feature type="transmembrane region" description="Helical" evidence="1">
    <location>
        <begin position="6"/>
        <end position="27"/>
    </location>
</feature>
<organism evidence="2">
    <name type="scientific">bioreactor metagenome</name>
    <dbReference type="NCBI Taxonomy" id="1076179"/>
    <lineage>
        <taxon>unclassified sequences</taxon>
        <taxon>metagenomes</taxon>
        <taxon>ecological metagenomes</taxon>
    </lineage>
</organism>
<evidence type="ECO:0000256" key="1">
    <source>
        <dbReference type="SAM" id="Phobius"/>
    </source>
</evidence>
<gene>
    <name evidence="2" type="primary">uviB</name>
    <name evidence="2" type="ORF">SDC9_157438</name>
</gene>
<reference evidence="2" key="1">
    <citation type="submission" date="2019-08" db="EMBL/GenBank/DDBJ databases">
        <authorList>
            <person name="Kucharzyk K."/>
            <person name="Murdoch R.W."/>
            <person name="Higgins S."/>
            <person name="Loffler F."/>
        </authorList>
    </citation>
    <scope>NUCLEOTIDE SEQUENCE</scope>
</reference>
<dbReference type="Pfam" id="PF10960">
    <property type="entry name" value="Holin_BhlA"/>
    <property type="match status" value="1"/>
</dbReference>
<keyword evidence="1" id="KW-0812">Transmembrane</keyword>
<accession>A0A645FCQ1</accession>
<proteinExistence type="predicted"/>
<dbReference type="EMBL" id="VSSQ01056285">
    <property type="protein sequence ID" value="MPN10143.1"/>
    <property type="molecule type" value="Genomic_DNA"/>
</dbReference>
<name>A0A645FCQ1_9ZZZZ</name>
<keyword evidence="1" id="KW-1133">Transmembrane helix</keyword>
<comment type="caution">
    <text evidence="2">The sequence shown here is derived from an EMBL/GenBank/DDBJ whole genome shotgun (WGS) entry which is preliminary data.</text>
</comment>
<dbReference type="InterPro" id="IPR024405">
    <property type="entry name" value="Phage_BhlA/UviB"/>
</dbReference>
<protein>
    <submittedName>
        <fullName evidence="2">Bacteriocin UviB</fullName>
    </submittedName>
</protein>
<dbReference type="AlphaFoldDB" id="A0A645FCQ1"/>
<evidence type="ECO:0000313" key="2">
    <source>
        <dbReference type="EMBL" id="MPN10143.1"/>
    </source>
</evidence>
<keyword evidence="1" id="KW-0472">Membrane</keyword>
<sequence>MESDVIKAASSQGFWAVLAVVLIFYILKAQERRDSKQQQREERYQELISELTLKLNTVESIKKEVEDIRKYINKILKT</sequence>